<evidence type="ECO:0008006" key="3">
    <source>
        <dbReference type="Google" id="ProtNLM"/>
    </source>
</evidence>
<reference evidence="1 2" key="1">
    <citation type="journal article" date="2023" name="IScience">
        <title>Expanded male sex-determining region conserved during the evolution of homothallism in the green alga Volvox.</title>
        <authorList>
            <person name="Yamamoto K."/>
            <person name="Matsuzaki R."/>
            <person name="Mahakham W."/>
            <person name="Heman W."/>
            <person name="Sekimoto H."/>
            <person name="Kawachi M."/>
            <person name="Minakuchi Y."/>
            <person name="Toyoda A."/>
            <person name="Nozaki H."/>
        </authorList>
    </citation>
    <scope>NUCLEOTIDE SEQUENCE [LARGE SCALE GENOMIC DNA]</scope>
    <source>
        <strain evidence="1 2">NIES-4468</strain>
    </source>
</reference>
<gene>
    <name evidence="1" type="ORF">VaNZ11_008570</name>
</gene>
<evidence type="ECO:0000313" key="1">
    <source>
        <dbReference type="EMBL" id="GLI65118.1"/>
    </source>
</evidence>
<evidence type="ECO:0000313" key="2">
    <source>
        <dbReference type="Proteomes" id="UP001165090"/>
    </source>
</evidence>
<protein>
    <recommendedName>
        <fullName evidence="3">Glycosyltransferase family 92 protein</fullName>
    </recommendedName>
</protein>
<accession>A0ABQ5S5E3</accession>
<comment type="caution">
    <text evidence="1">The sequence shown here is derived from an EMBL/GenBank/DDBJ whole genome shotgun (WGS) entry which is preliminary data.</text>
</comment>
<keyword evidence="2" id="KW-1185">Reference proteome</keyword>
<sequence length="539" mass="60622">TMHLCRSSRSGGLMNYYLALAFFQLVAKLVSGLKGSLVFNPASPYPQNIYDPTSLGVRVVRPVYAIVPRTRDGHHNVTVVLTIWLRRVGATQGPYDMPHQSKDSIRLLVWVDSPRNLHMRVFGHLNLPIEHYQWHPHLSLETALPGLVLKATLEPTSRQYSTVWGQSPRPYSFHVALPPGSSDCFKIIEASFPKHKAPVCLPSAASDGVCNSLAPPDSFNLTRPALYNAIGPIRNPRSTRDWNSHMSWVSGRLINYVTYHVAMGVTGLLQYTDELMRSFLMQNMQIVELVRRGHLRLVEWDMPERAHDDTDGAGRPLGYNYDQALFASHVLLGLSACGANLVLLVTDLDEYLYFPKPGRRWPEPWATCMGPTSSVTDSGHAQPRITVFQLQRYDLLTSHVAPKDESRLWATPGALPIAENETGWRAAGHGDDNGQLQHPMSQYDLLSIQPMARMHVKQAQLPAARVVLFFVHEGAPMIGFKQLVHHRCMALLHLPNFFRDRRSANGSSDSTKRQNALKWRPFRHWMFLKPGDATTQSGL</sequence>
<organism evidence="1 2">
    <name type="scientific">Volvox africanus</name>
    <dbReference type="NCBI Taxonomy" id="51714"/>
    <lineage>
        <taxon>Eukaryota</taxon>
        <taxon>Viridiplantae</taxon>
        <taxon>Chlorophyta</taxon>
        <taxon>core chlorophytes</taxon>
        <taxon>Chlorophyceae</taxon>
        <taxon>CS clade</taxon>
        <taxon>Chlamydomonadales</taxon>
        <taxon>Volvocaceae</taxon>
        <taxon>Volvox</taxon>
    </lineage>
</organism>
<feature type="non-terminal residue" evidence="1">
    <location>
        <position position="1"/>
    </location>
</feature>
<dbReference type="Proteomes" id="UP001165090">
    <property type="component" value="Unassembled WGS sequence"/>
</dbReference>
<proteinExistence type="predicted"/>
<name>A0ABQ5S5E3_9CHLO</name>
<dbReference type="EMBL" id="BSDZ01000022">
    <property type="protein sequence ID" value="GLI65118.1"/>
    <property type="molecule type" value="Genomic_DNA"/>
</dbReference>